<evidence type="ECO:0000313" key="3">
    <source>
        <dbReference type="Proteomes" id="UP000177232"/>
    </source>
</evidence>
<sequence length="111" mass="12887">MTYRNKNEGFHSPEIEGVTQERDAAVAPHLTRAQVEAVSVRRKKMLSTIEADIDARLYGAIRRKIDYESAFLRNLVEADRQALEIKKSAHKILDTQYFIHEPLDTRYFLLP</sequence>
<evidence type="ECO:0000256" key="1">
    <source>
        <dbReference type="SAM" id="MobiDB-lite"/>
    </source>
</evidence>
<proteinExistence type="predicted"/>
<name>A0A1F6DSW8_9BACT</name>
<dbReference type="STRING" id="1798496.A3C94_02765"/>
<reference evidence="2 3" key="1">
    <citation type="journal article" date="2016" name="Nat. Commun.">
        <title>Thousands of microbial genomes shed light on interconnected biogeochemical processes in an aquifer system.</title>
        <authorList>
            <person name="Anantharaman K."/>
            <person name="Brown C.T."/>
            <person name="Hug L.A."/>
            <person name="Sharon I."/>
            <person name="Castelle C.J."/>
            <person name="Probst A.J."/>
            <person name="Thomas B.C."/>
            <person name="Singh A."/>
            <person name="Wilkins M.J."/>
            <person name="Karaoz U."/>
            <person name="Brodie E.L."/>
            <person name="Williams K.H."/>
            <person name="Hubbard S.S."/>
            <person name="Banfield J.F."/>
        </authorList>
    </citation>
    <scope>NUCLEOTIDE SEQUENCE [LARGE SCALE GENOMIC DNA]</scope>
</reference>
<dbReference type="Proteomes" id="UP000177232">
    <property type="component" value="Unassembled WGS sequence"/>
</dbReference>
<organism evidence="2 3">
    <name type="scientific">Candidatus Kaiserbacteria bacterium RIFCSPHIGHO2_02_FULL_55_17</name>
    <dbReference type="NCBI Taxonomy" id="1798496"/>
    <lineage>
        <taxon>Bacteria</taxon>
        <taxon>Candidatus Kaiseribacteriota</taxon>
    </lineage>
</organism>
<gene>
    <name evidence="2" type="ORF">A3C94_02765</name>
</gene>
<feature type="region of interest" description="Disordered" evidence="1">
    <location>
        <begin position="1"/>
        <end position="22"/>
    </location>
</feature>
<dbReference type="EMBL" id="MFLJ01000018">
    <property type="protein sequence ID" value="OGG64545.1"/>
    <property type="molecule type" value="Genomic_DNA"/>
</dbReference>
<accession>A0A1F6DSW8</accession>
<dbReference type="AlphaFoldDB" id="A0A1F6DSW8"/>
<comment type="caution">
    <text evidence="2">The sequence shown here is derived from an EMBL/GenBank/DDBJ whole genome shotgun (WGS) entry which is preliminary data.</text>
</comment>
<evidence type="ECO:0000313" key="2">
    <source>
        <dbReference type="EMBL" id="OGG64545.1"/>
    </source>
</evidence>
<protein>
    <submittedName>
        <fullName evidence="2">Uncharacterized protein</fullName>
    </submittedName>
</protein>